<gene>
    <name evidence="2" type="ORF">SLNSH_20620</name>
</gene>
<dbReference type="EMBL" id="PVZS01000031">
    <property type="protein sequence ID" value="PSC03136.1"/>
    <property type="molecule type" value="Genomic_DNA"/>
</dbReference>
<evidence type="ECO:0000313" key="3">
    <source>
        <dbReference type="Proteomes" id="UP000239772"/>
    </source>
</evidence>
<evidence type="ECO:0000313" key="2">
    <source>
        <dbReference type="EMBL" id="PSC03136.1"/>
    </source>
</evidence>
<dbReference type="AlphaFoldDB" id="A0A2T1HNB2"/>
<keyword evidence="3" id="KW-1185">Reference proteome</keyword>
<sequence>MDEDSMRQLVERQTMIMLDLVKRVNNLTALVEAQRRVIWFAFDHLNTEPQHLVQMTIRQVIDSGFDYGMDAVVAARFREELEYLANLGLRNPKLLLEFGGHYGKREEPNPNRARELAQADRA</sequence>
<comment type="caution">
    <text evidence="2">The sequence shown here is derived from an EMBL/GenBank/DDBJ whole genome shotgun (WGS) entry which is preliminary data.</text>
</comment>
<protein>
    <submittedName>
        <fullName evidence="2">Uncharacterized protein</fullName>
    </submittedName>
</protein>
<accession>A0A2T1HNB2</accession>
<organism evidence="2 3">
    <name type="scientific">Alsobacter soli</name>
    <dbReference type="NCBI Taxonomy" id="2109933"/>
    <lineage>
        <taxon>Bacteria</taxon>
        <taxon>Pseudomonadati</taxon>
        <taxon>Pseudomonadota</taxon>
        <taxon>Alphaproteobacteria</taxon>
        <taxon>Hyphomicrobiales</taxon>
        <taxon>Alsobacteraceae</taxon>
        <taxon>Alsobacter</taxon>
    </lineage>
</organism>
<reference evidence="3" key="1">
    <citation type="submission" date="2018-03" db="EMBL/GenBank/DDBJ databases">
        <authorList>
            <person name="Sun L."/>
            <person name="Liu H."/>
            <person name="Chen W."/>
            <person name="Huang K."/>
            <person name="Liu W."/>
            <person name="Gao X."/>
        </authorList>
    </citation>
    <scope>NUCLEOTIDE SEQUENCE [LARGE SCALE GENOMIC DNA]</scope>
    <source>
        <strain evidence="3">SH9</strain>
    </source>
</reference>
<name>A0A2T1HNB2_9HYPH</name>
<proteinExistence type="predicted"/>
<feature type="compositionally biased region" description="Basic and acidic residues" evidence="1">
    <location>
        <begin position="103"/>
        <end position="122"/>
    </location>
</feature>
<evidence type="ECO:0000256" key="1">
    <source>
        <dbReference type="SAM" id="MobiDB-lite"/>
    </source>
</evidence>
<feature type="region of interest" description="Disordered" evidence="1">
    <location>
        <begin position="101"/>
        <end position="122"/>
    </location>
</feature>
<dbReference type="Proteomes" id="UP000239772">
    <property type="component" value="Unassembled WGS sequence"/>
</dbReference>